<name>A0A8S1FGD3_9PELO</name>
<feature type="region of interest" description="Disordered" evidence="1">
    <location>
        <begin position="196"/>
        <end position="232"/>
    </location>
</feature>
<dbReference type="AlphaFoldDB" id="A0A8S1FGD3"/>
<comment type="caution">
    <text evidence="3">The sequence shown here is derived from an EMBL/GenBank/DDBJ whole genome shotgun (WGS) entry which is preliminary data.</text>
</comment>
<accession>A0A8S1FGD3</accession>
<reference evidence="3 4" key="1">
    <citation type="submission" date="2020-04" db="EMBL/GenBank/DDBJ databases">
        <authorList>
            <person name="Laetsch R D."/>
            <person name="Stevens L."/>
            <person name="Kumar S."/>
            <person name="Blaxter L. M."/>
        </authorList>
    </citation>
    <scope>NUCLEOTIDE SEQUENCE [LARGE SCALE GENOMIC DNA]</scope>
</reference>
<feature type="compositionally biased region" description="Acidic residues" evidence="1">
    <location>
        <begin position="200"/>
        <end position="218"/>
    </location>
</feature>
<gene>
    <name evidence="3" type="ORF">CBOVIS_LOCUS12910</name>
</gene>
<protein>
    <submittedName>
        <fullName evidence="3">Uncharacterized protein</fullName>
    </submittedName>
</protein>
<evidence type="ECO:0000256" key="1">
    <source>
        <dbReference type="SAM" id="MobiDB-lite"/>
    </source>
</evidence>
<keyword evidence="4" id="KW-1185">Reference proteome</keyword>
<feature type="signal peptide" evidence="2">
    <location>
        <begin position="1"/>
        <end position="33"/>
    </location>
</feature>
<evidence type="ECO:0000256" key="2">
    <source>
        <dbReference type="SAM" id="SignalP"/>
    </source>
</evidence>
<proteinExistence type="predicted"/>
<feature type="chain" id="PRO_5035941059" evidence="2">
    <location>
        <begin position="34"/>
        <end position="232"/>
    </location>
</feature>
<keyword evidence="2" id="KW-0732">Signal</keyword>
<feature type="compositionally biased region" description="Low complexity" evidence="1">
    <location>
        <begin position="57"/>
        <end position="78"/>
    </location>
</feature>
<evidence type="ECO:0000313" key="3">
    <source>
        <dbReference type="EMBL" id="CAB3411527.1"/>
    </source>
</evidence>
<dbReference type="EMBL" id="CADEPM010000014">
    <property type="protein sequence ID" value="CAB3411527.1"/>
    <property type="molecule type" value="Genomic_DNA"/>
</dbReference>
<sequence>MLDGCVKYHSYTVYSGNMKLPVILLFLVVSSLCSNTEDPEFDFDIDAFFGYDASQNTTTTDPTTTEPTTTGPTTPKPIITTTEVQNMNSLERLEQFGENFSYEEWAWFSINCILLEYAGIQSRSNESELDEVEEACMTALYRTVVAMEPAVLFDPNEVEWNLNTFFMLETEIRDMNEDEQNHKRAEILIETMKKFRESREDDEGFESEEEMDEDEFQDGEMVRWESDDEEDE</sequence>
<dbReference type="Proteomes" id="UP000494206">
    <property type="component" value="Unassembled WGS sequence"/>
</dbReference>
<evidence type="ECO:0000313" key="4">
    <source>
        <dbReference type="Proteomes" id="UP000494206"/>
    </source>
</evidence>
<feature type="region of interest" description="Disordered" evidence="1">
    <location>
        <begin position="56"/>
        <end position="78"/>
    </location>
</feature>
<organism evidence="3 4">
    <name type="scientific">Caenorhabditis bovis</name>
    <dbReference type="NCBI Taxonomy" id="2654633"/>
    <lineage>
        <taxon>Eukaryota</taxon>
        <taxon>Metazoa</taxon>
        <taxon>Ecdysozoa</taxon>
        <taxon>Nematoda</taxon>
        <taxon>Chromadorea</taxon>
        <taxon>Rhabditida</taxon>
        <taxon>Rhabditina</taxon>
        <taxon>Rhabditomorpha</taxon>
        <taxon>Rhabditoidea</taxon>
        <taxon>Rhabditidae</taxon>
        <taxon>Peloderinae</taxon>
        <taxon>Caenorhabditis</taxon>
    </lineage>
</organism>